<name>A0AAV6IN64_9ERIC</name>
<keyword evidence="2" id="KW-1185">Reference proteome</keyword>
<comment type="caution">
    <text evidence="1">The sequence shown here is derived from an EMBL/GenBank/DDBJ whole genome shotgun (WGS) entry which is preliminary data.</text>
</comment>
<dbReference type="Proteomes" id="UP000823749">
    <property type="component" value="Chromosome 10"/>
</dbReference>
<gene>
    <name evidence="1" type="ORF">RHGRI_029882</name>
</gene>
<evidence type="ECO:0000313" key="2">
    <source>
        <dbReference type="Proteomes" id="UP000823749"/>
    </source>
</evidence>
<protein>
    <submittedName>
        <fullName evidence="1">Uncharacterized protein</fullName>
    </submittedName>
</protein>
<sequence length="72" mass="7801">MNAIEYTAGETTGKNLITFTSLLTIWVISDQTIRKPGDYRILTTSDILGRSIGEPCVQSNATWISCSTSAST</sequence>
<accession>A0AAV6IN64</accession>
<dbReference type="EMBL" id="JACTNZ010000010">
    <property type="protein sequence ID" value="KAG5529325.1"/>
    <property type="molecule type" value="Genomic_DNA"/>
</dbReference>
<organism evidence="1 2">
    <name type="scientific">Rhododendron griersonianum</name>
    <dbReference type="NCBI Taxonomy" id="479676"/>
    <lineage>
        <taxon>Eukaryota</taxon>
        <taxon>Viridiplantae</taxon>
        <taxon>Streptophyta</taxon>
        <taxon>Embryophyta</taxon>
        <taxon>Tracheophyta</taxon>
        <taxon>Spermatophyta</taxon>
        <taxon>Magnoliopsida</taxon>
        <taxon>eudicotyledons</taxon>
        <taxon>Gunneridae</taxon>
        <taxon>Pentapetalae</taxon>
        <taxon>asterids</taxon>
        <taxon>Ericales</taxon>
        <taxon>Ericaceae</taxon>
        <taxon>Ericoideae</taxon>
        <taxon>Rhodoreae</taxon>
        <taxon>Rhododendron</taxon>
    </lineage>
</organism>
<proteinExistence type="predicted"/>
<reference evidence="1" key="1">
    <citation type="submission" date="2020-08" db="EMBL/GenBank/DDBJ databases">
        <title>Plant Genome Project.</title>
        <authorList>
            <person name="Zhang R.-G."/>
        </authorList>
    </citation>
    <scope>NUCLEOTIDE SEQUENCE</scope>
    <source>
        <strain evidence="1">WSP0</strain>
        <tissue evidence="1">Leaf</tissue>
    </source>
</reference>
<dbReference type="AlphaFoldDB" id="A0AAV6IN64"/>
<evidence type="ECO:0000313" key="1">
    <source>
        <dbReference type="EMBL" id="KAG5529325.1"/>
    </source>
</evidence>